<dbReference type="EMBL" id="OC914828">
    <property type="protein sequence ID" value="CAD7636352.1"/>
    <property type="molecule type" value="Genomic_DNA"/>
</dbReference>
<dbReference type="Gene3D" id="1.20.140.10">
    <property type="entry name" value="Butyryl-CoA Dehydrogenase, subunit A, domain 3"/>
    <property type="match status" value="1"/>
</dbReference>
<organism evidence="11">
    <name type="scientific">Oppiella nova</name>
    <dbReference type="NCBI Taxonomy" id="334625"/>
    <lineage>
        <taxon>Eukaryota</taxon>
        <taxon>Metazoa</taxon>
        <taxon>Ecdysozoa</taxon>
        <taxon>Arthropoda</taxon>
        <taxon>Chelicerata</taxon>
        <taxon>Arachnida</taxon>
        <taxon>Acari</taxon>
        <taxon>Acariformes</taxon>
        <taxon>Sarcoptiformes</taxon>
        <taxon>Oribatida</taxon>
        <taxon>Brachypylina</taxon>
        <taxon>Oppioidea</taxon>
        <taxon>Oppiidae</taxon>
        <taxon>Oppiella</taxon>
    </lineage>
</organism>
<comment type="cofactor">
    <cofactor evidence="1">
        <name>FAD</name>
        <dbReference type="ChEBI" id="CHEBI:57692"/>
    </cofactor>
</comment>
<dbReference type="GO" id="GO:0005960">
    <property type="term" value="C:glycine cleavage complex"/>
    <property type="evidence" value="ECO:0007669"/>
    <property type="project" value="InterPro"/>
</dbReference>
<feature type="modified residue" description="N6-lipoyllysine" evidence="8">
    <location>
        <position position="811"/>
    </location>
</feature>
<evidence type="ECO:0000256" key="2">
    <source>
        <dbReference type="ARBA" id="ARBA00009249"/>
    </source>
</evidence>
<dbReference type="PROSITE" id="PS51186">
    <property type="entry name" value="GNAT"/>
    <property type="match status" value="1"/>
</dbReference>
<evidence type="ECO:0000259" key="10">
    <source>
        <dbReference type="PROSITE" id="PS51186"/>
    </source>
</evidence>
<dbReference type="Pfam" id="PF02770">
    <property type="entry name" value="Acyl-CoA_dh_M"/>
    <property type="match status" value="1"/>
</dbReference>
<dbReference type="Gene3D" id="2.40.50.100">
    <property type="match status" value="1"/>
</dbReference>
<dbReference type="SUPFAM" id="SSF55729">
    <property type="entry name" value="Acyl-CoA N-acyltransferases (Nat)"/>
    <property type="match status" value="1"/>
</dbReference>
<keyword evidence="5 8" id="KW-0450">Lipoyl</keyword>
<evidence type="ECO:0000313" key="12">
    <source>
        <dbReference type="Proteomes" id="UP000728032"/>
    </source>
</evidence>
<dbReference type="InterPro" id="IPR009100">
    <property type="entry name" value="AcylCoA_DH/oxidase_NM_dom_sf"/>
</dbReference>
<evidence type="ECO:0000256" key="8">
    <source>
        <dbReference type="PIRSR" id="PIRSR617453-50"/>
    </source>
</evidence>
<dbReference type="InterPro" id="IPR006091">
    <property type="entry name" value="Acyl-CoA_Oxase/DH_mid-dom"/>
</dbReference>
<feature type="domain" description="Lipoyl-binding" evidence="9">
    <location>
        <begin position="763"/>
        <end position="852"/>
    </location>
</feature>
<dbReference type="NCBIfam" id="TIGR00527">
    <property type="entry name" value="gcvH"/>
    <property type="match status" value="1"/>
</dbReference>
<dbReference type="InterPro" id="IPR000182">
    <property type="entry name" value="GNAT_dom"/>
</dbReference>
<comment type="similarity">
    <text evidence="3">Belongs to the acyl-CoA dehydrogenase family.</text>
</comment>
<dbReference type="PANTHER" id="PTHR43884">
    <property type="entry name" value="ACYL-COA DEHYDROGENASE"/>
    <property type="match status" value="1"/>
</dbReference>
<reference evidence="11" key="1">
    <citation type="submission" date="2020-11" db="EMBL/GenBank/DDBJ databases">
        <authorList>
            <person name="Tran Van P."/>
        </authorList>
    </citation>
    <scope>NUCLEOTIDE SEQUENCE</scope>
</reference>
<dbReference type="Pfam" id="PF01597">
    <property type="entry name" value="GCV_H"/>
    <property type="match status" value="1"/>
</dbReference>
<dbReference type="SUPFAM" id="SSF47203">
    <property type="entry name" value="Acyl-CoA dehydrogenase C-terminal domain-like"/>
    <property type="match status" value="1"/>
</dbReference>
<evidence type="ECO:0000256" key="3">
    <source>
        <dbReference type="ARBA" id="ARBA00009347"/>
    </source>
</evidence>
<dbReference type="NCBIfam" id="NF002270">
    <property type="entry name" value="PRK01202.1"/>
    <property type="match status" value="1"/>
</dbReference>
<dbReference type="InterPro" id="IPR004147">
    <property type="entry name" value="ABC1_dom"/>
</dbReference>
<dbReference type="GO" id="GO:0003995">
    <property type="term" value="F:acyl-CoA dehydrogenase activity"/>
    <property type="evidence" value="ECO:0007669"/>
    <property type="project" value="TreeGrafter"/>
</dbReference>
<dbReference type="Proteomes" id="UP000728032">
    <property type="component" value="Unassembled WGS sequence"/>
</dbReference>
<dbReference type="InterPro" id="IPR016181">
    <property type="entry name" value="Acyl_CoA_acyltransferase"/>
</dbReference>
<evidence type="ECO:0000313" key="11">
    <source>
        <dbReference type="EMBL" id="CAD7636352.1"/>
    </source>
</evidence>
<dbReference type="SUPFAM" id="SSF51230">
    <property type="entry name" value="Single hybrid motif"/>
    <property type="match status" value="1"/>
</dbReference>
<evidence type="ECO:0008006" key="13">
    <source>
        <dbReference type="Google" id="ProtNLM"/>
    </source>
</evidence>
<keyword evidence="12" id="KW-1185">Reference proteome</keyword>
<dbReference type="InterPro" id="IPR046373">
    <property type="entry name" value="Acyl-CoA_Oxase/DH_mid-dom_sf"/>
</dbReference>
<dbReference type="Gene3D" id="2.40.110.10">
    <property type="entry name" value="Butyryl-CoA Dehydrogenase, subunit A, domain 2"/>
    <property type="match status" value="1"/>
</dbReference>
<keyword evidence="6" id="KW-0274">FAD</keyword>
<accession>A0A7R9Q9D2</accession>
<sequence length="872" mass="96499">MLSLPQERRNLLGEASLEIAVRELFEWGEMQTDPNFGNYLVRLGNGEEIKDKIILLDFGAIRQFDDQLLRVACNLIKAGYNHDAEAMVNAMSGYEFFDAMPLSIKPDMAKQKSLFDLSLTEEQQMTVDAMDQFASEVLYQLAHQADHEEKFPAELWQHSTDLVLQKQDNPSIEKRGHGFTKEHPAERWYRDLPEHAYPKELDMLASLLDGMNDGGDGLNAGAAINKRGDIDSNNKNGTNMSTALGVIEMCYGDTGLLLTMPRQGLGNSAIAAVANDEQLERFKGTWAAMAITEPGCGSDSAAIRTTATKDGDDYILNGEKIFVTSGERADSVVVWATLDKKLGRAAIKSFVVPKEIDVAKGFAGVMETFDNTRPLVAAMAVGCAKASLERIKDIFKDELDPDYATPYLQTSNLAAQIYRMEAEWEAARLLTIKATWMADNKKPNSREASIAKAKAGRICNEITLKCVELAASVGYNEDELTIQIQDNPSIAQVIREVSKEFGLAPESGFAVADPILDDLYQVYAQPNAQYWVIEDANGRVVGGGGLSPLQGFAKKILEKCFEFAQQQGFQSCYLETTQDLWQAIKLYEKLGFKHLSQPKGESTLGFHLGTQMRISIHGFIGYAIMTAHDITDALVLANRFIQLQIVMGLTFGIMTMAKALTGIDYLHGDIDFDFPKPDGFDKYIEKLAKQYNMRFEQPHLIASFDKSYLGLKMVNADPIASQIAINQCEAELSALGERRRLAMRVRDILTHSEQHYLSIENVADRLHMSDRTLKRQLAAEDALGDLVYVEAPEVGSHVVAGAQAGVVESVKTASDIHAPVSGEVVEVNTTLEDDPDFVNDDPYGKGWIYKIKPDNIADVEKLLSNSEYEAGL</sequence>
<dbReference type="GO" id="GO:0050660">
    <property type="term" value="F:flavin adenine dinucleotide binding"/>
    <property type="evidence" value="ECO:0007669"/>
    <property type="project" value="InterPro"/>
</dbReference>
<evidence type="ECO:0000256" key="7">
    <source>
        <dbReference type="ARBA" id="ARBA00022946"/>
    </source>
</evidence>
<dbReference type="PROSITE" id="PS50968">
    <property type="entry name" value="BIOTINYL_LIPOYL"/>
    <property type="match status" value="1"/>
</dbReference>
<dbReference type="Pfam" id="PF00441">
    <property type="entry name" value="Acyl-CoA_dh_1"/>
    <property type="match status" value="1"/>
</dbReference>
<dbReference type="AlphaFoldDB" id="A0A7R9Q9D2"/>
<keyword evidence="7" id="KW-0809">Transit peptide</keyword>
<dbReference type="PROSITE" id="PS00189">
    <property type="entry name" value="LIPOYL"/>
    <property type="match status" value="1"/>
</dbReference>
<feature type="domain" description="N-acetyltransferase" evidence="10">
    <location>
        <begin position="492"/>
        <end position="617"/>
    </location>
</feature>
<dbReference type="PANTHER" id="PTHR43884:SF12">
    <property type="entry name" value="ISOVALERYL-COA DEHYDROGENASE, MITOCHONDRIAL-RELATED"/>
    <property type="match status" value="1"/>
</dbReference>
<evidence type="ECO:0000256" key="1">
    <source>
        <dbReference type="ARBA" id="ARBA00001974"/>
    </source>
</evidence>
<dbReference type="Gene3D" id="1.10.540.10">
    <property type="entry name" value="Acyl-CoA dehydrogenase/oxidase, N-terminal domain"/>
    <property type="match status" value="2"/>
</dbReference>
<dbReference type="InterPro" id="IPR033753">
    <property type="entry name" value="GCV_H/Fam206"/>
</dbReference>
<gene>
    <name evidence="11" type="ORF">ONB1V03_LOCUS129</name>
</gene>
<dbReference type="Pfam" id="PF00583">
    <property type="entry name" value="Acetyltransf_1"/>
    <property type="match status" value="1"/>
</dbReference>
<proteinExistence type="inferred from homology"/>
<dbReference type="InterPro" id="IPR036250">
    <property type="entry name" value="AcylCo_DH-like_C"/>
</dbReference>
<dbReference type="InterPro" id="IPR011053">
    <property type="entry name" value="Single_hybrid_motif"/>
</dbReference>
<evidence type="ECO:0000256" key="6">
    <source>
        <dbReference type="ARBA" id="ARBA00022827"/>
    </source>
</evidence>
<name>A0A7R9Q9D2_9ACAR</name>
<evidence type="ECO:0000259" key="9">
    <source>
        <dbReference type="PROSITE" id="PS50968"/>
    </source>
</evidence>
<dbReference type="Pfam" id="PF03109">
    <property type="entry name" value="ABC1"/>
    <property type="match status" value="1"/>
</dbReference>
<protein>
    <recommendedName>
        <fullName evidence="13">Glycine cleavage system H protein</fullName>
    </recommendedName>
</protein>
<dbReference type="GO" id="GO:0016747">
    <property type="term" value="F:acyltransferase activity, transferring groups other than amino-acyl groups"/>
    <property type="evidence" value="ECO:0007669"/>
    <property type="project" value="InterPro"/>
</dbReference>
<dbReference type="OrthoDB" id="435240at2759"/>
<dbReference type="CDD" id="cd06848">
    <property type="entry name" value="GCS_H"/>
    <property type="match status" value="1"/>
</dbReference>
<dbReference type="InterPro" id="IPR003016">
    <property type="entry name" value="2-oxoA_DH_lipoyl-BS"/>
</dbReference>
<dbReference type="InterPro" id="IPR000089">
    <property type="entry name" value="Biotin_lipoyl"/>
</dbReference>
<dbReference type="SUPFAM" id="SSF56645">
    <property type="entry name" value="Acyl-CoA dehydrogenase NM domain-like"/>
    <property type="match status" value="2"/>
</dbReference>
<dbReference type="InterPro" id="IPR009075">
    <property type="entry name" value="AcylCo_DH/oxidase_C"/>
</dbReference>
<comment type="similarity">
    <text evidence="2">Belongs to the GcvH family.</text>
</comment>
<keyword evidence="4" id="KW-0285">Flavoprotein</keyword>
<evidence type="ECO:0000256" key="5">
    <source>
        <dbReference type="ARBA" id="ARBA00022823"/>
    </source>
</evidence>
<dbReference type="Gene3D" id="3.40.630.30">
    <property type="match status" value="1"/>
</dbReference>
<dbReference type="GO" id="GO:0019464">
    <property type="term" value="P:glycine decarboxylation via glycine cleavage system"/>
    <property type="evidence" value="ECO:0007669"/>
    <property type="project" value="InterPro"/>
</dbReference>
<evidence type="ECO:0000256" key="4">
    <source>
        <dbReference type="ARBA" id="ARBA00022630"/>
    </source>
</evidence>
<dbReference type="InterPro" id="IPR037069">
    <property type="entry name" value="AcylCoA_DH/ox_N_sf"/>
</dbReference>
<dbReference type="EMBL" id="CAJPVJ010000003">
    <property type="protein sequence ID" value="CAG2156679.1"/>
    <property type="molecule type" value="Genomic_DNA"/>
</dbReference>
<dbReference type="InterPro" id="IPR017453">
    <property type="entry name" value="GCV_H_sub"/>
</dbReference>